<dbReference type="AlphaFoldDB" id="A0A3A9ASL5"/>
<dbReference type="GO" id="GO:0016491">
    <property type="term" value="F:oxidoreductase activity"/>
    <property type="evidence" value="ECO:0007669"/>
    <property type="project" value="UniProtKB-KW"/>
</dbReference>
<accession>A0A3A9ASL5</accession>
<dbReference type="RefSeq" id="WP_120465949.1">
    <property type="nucleotide sequence ID" value="NZ_CATAJS010000052.1"/>
</dbReference>
<organism evidence="4 5">
    <name type="scientific">Parablautia intestinalis</name>
    <dbReference type="NCBI Taxonomy" id="2320100"/>
    <lineage>
        <taxon>Bacteria</taxon>
        <taxon>Bacillati</taxon>
        <taxon>Bacillota</taxon>
        <taxon>Clostridia</taxon>
        <taxon>Lachnospirales</taxon>
        <taxon>Lachnospiraceae</taxon>
        <taxon>Parablautia</taxon>
    </lineage>
</organism>
<evidence type="ECO:0000259" key="3">
    <source>
        <dbReference type="Pfam" id="PF00881"/>
    </source>
</evidence>
<proteinExistence type="inferred from homology"/>
<gene>
    <name evidence="4" type="ORF">D7V94_01015</name>
</gene>
<evidence type="ECO:0000313" key="5">
    <source>
        <dbReference type="Proteomes" id="UP000280696"/>
    </source>
</evidence>
<keyword evidence="2" id="KW-0560">Oxidoreductase</keyword>
<dbReference type="InterPro" id="IPR029479">
    <property type="entry name" value="Nitroreductase"/>
</dbReference>
<dbReference type="Proteomes" id="UP000280696">
    <property type="component" value="Unassembled WGS sequence"/>
</dbReference>
<comment type="similarity">
    <text evidence="1">Belongs to the nitroreductase family.</text>
</comment>
<evidence type="ECO:0000313" key="4">
    <source>
        <dbReference type="EMBL" id="RKI94189.1"/>
    </source>
</evidence>
<dbReference type="SUPFAM" id="SSF55469">
    <property type="entry name" value="FMN-dependent nitroreductase-like"/>
    <property type="match status" value="1"/>
</dbReference>
<comment type="caution">
    <text evidence="4">The sequence shown here is derived from an EMBL/GenBank/DDBJ whole genome shotgun (WGS) entry which is preliminary data.</text>
</comment>
<dbReference type="PANTHER" id="PTHR43673:SF10">
    <property type="entry name" value="NADH DEHYDROGENASE_NAD(P)H NITROREDUCTASE XCC3605-RELATED"/>
    <property type="match status" value="1"/>
</dbReference>
<dbReference type="InterPro" id="IPR000415">
    <property type="entry name" value="Nitroreductase-like"/>
</dbReference>
<evidence type="ECO:0000256" key="2">
    <source>
        <dbReference type="ARBA" id="ARBA00023002"/>
    </source>
</evidence>
<protein>
    <submittedName>
        <fullName evidence="4">Nitroreductase family protein</fullName>
    </submittedName>
</protein>
<dbReference type="PANTHER" id="PTHR43673">
    <property type="entry name" value="NAD(P)H NITROREDUCTASE YDGI-RELATED"/>
    <property type="match status" value="1"/>
</dbReference>
<dbReference type="EMBL" id="RAYQ01000001">
    <property type="protein sequence ID" value="RKI94189.1"/>
    <property type="molecule type" value="Genomic_DNA"/>
</dbReference>
<keyword evidence="5" id="KW-1185">Reference proteome</keyword>
<evidence type="ECO:0000256" key="1">
    <source>
        <dbReference type="ARBA" id="ARBA00007118"/>
    </source>
</evidence>
<sequence>MELSDAIRGRRSVRRFTDMPVAKEMIEKILEVVDYCPNAGNRNSTRIVVITDRAVMDYIGKAHMQIIGNFNKGITTLPSEEDIAVSASAFHNAQAVAALFGPKNFYFSSADAYIMAQNISLAAFEQNVSTCIVGEVLNSLATGKGRELQKEMGIPEEFVPQVFITMGYCDGEYPKHPKRHYHDVIYV</sequence>
<name>A0A3A9ASL5_9FIRM</name>
<dbReference type="Pfam" id="PF00881">
    <property type="entry name" value="Nitroreductase"/>
    <property type="match status" value="1"/>
</dbReference>
<dbReference type="Gene3D" id="3.40.109.10">
    <property type="entry name" value="NADH Oxidase"/>
    <property type="match status" value="1"/>
</dbReference>
<reference evidence="4 5" key="1">
    <citation type="submission" date="2018-09" db="EMBL/GenBank/DDBJ databases">
        <title>Murine metabolic-syndrome-specific gut microbial biobank.</title>
        <authorList>
            <person name="Liu C."/>
        </authorList>
    </citation>
    <scope>NUCLEOTIDE SEQUENCE [LARGE SCALE GENOMIC DNA]</scope>
    <source>
        <strain evidence="4 5">0.1xD8-82</strain>
    </source>
</reference>
<feature type="domain" description="Nitroreductase" evidence="3">
    <location>
        <begin position="7"/>
        <end position="168"/>
    </location>
</feature>
<dbReference type="OrthoDB" id="9812105at2"/>